<proteinExistence type="predicted"/>
<evidence type="ECO:0008006" key="4">
    <source>
        <dbReference type="Google" id="ProtNLM"/>
    </source>
</evidence>
<feature type="transmembrane region" description="Helical" evidence="1">
    <location>
        <begin position="103"/>
        <end position="123"/>
    </location>
</feature>
<dbReference type="EMBL" id="JBBMES010000007">
    <property type="protein sequence ID" value="MEQ2535077.1"/>
    <property type="molecule type" value="Genomic_DNA"/>
</dbReference>
<accession>A0ABV1GP17</accession>
<gene>
    <name evidence="2" type="ORF">WMO38_08105</name>
</gene>
<sequence>MKDKKVREELIIDAFAMLFLLAGELYFFRNIIGTGQLISDGSDGRLTMLIAEHWYNVFKGKASIMDMGMFYPAKNTLAYSDMLLGFGLIHSVLRVVGLDIFRAYKYTIMLVHLTGTVSSYYLLHRKLNLCAGWSVFGTVMFSFSSTYAVHIYHTQLVSLSLIPLAAVFVISFYNNLKNRKMRNVYTFLFIITAEIILYTAWYIFFFTVFFVLGVIITGIILNVVNDCGLWDKTKDFFKTVKYDFVIYVAALIIIALPFLIMEMSIIKMSSGREYSEVCYYLPEMIDVINVSSKNWLMGGLLTKMKLDARGFSFENAAGFSPVLLATFIGFYIFVKKDRKNSWIKTIWITVVLGIFLTVRLSKDGLSLWWFIYKFFPGGSSIRAGVRYLLYLSLPMAAVTSMMGNELTNRIGSKRISIPLVALSILAGFVSCIKTDGVSSGWNVADEVERIENVADVPVDCESFYITHFNDSDEKLVYHERDVLQIFACGIADKYNIRTINGYSGVKPENWGLVSDLESDVYEQAVSGWIERNKLKNVYAYDVIDNNWIKFERENVMDNRINFGEKDVADLMTGILDMDSTSDYSWTQREFQVTLKNNDITKYGLKLKIGTEKDSYIKQQPDLKPYVELYVNGKKVKELDVINGNAEYSINVEPSSDDIYNIQIKTNCYFVPKQVGISNDTRELSYRLYYIEAD</sequence>
<keyword evidence="3" id="KW-1185">Reference proteome</keyword>
<evidence type="ECO:0000313" key="3">
    <source>
        <dbReference type="Proteomes" id="UP001480973"/>
    </source>
</evidence>
<evidence type="ECO:0000256" key="1">
    <source>
        <dbReference type="SAM" id="Phobius"/>
    </source>
</evidence>
<organism evidence="2 3">
    <name type="scientific">Lachnospira intestinalis</name>
    <dbReference type="NCBI Taxonomy" id="3133158"/>
    <lineage>
        <taxon>Bacteria</taxon>
        <taxon>Bacillati</taxon>
        <taxon>Bacillota</taxon>
        <taxon>Clostridia</taxon>
        <taxon>Lachnospirales</taxon>
        <taxon>Lachnospiraceae</taxon>
        <taxon>Lachnospira</taxon>
    </lineage>
</organism>
<feature type="transmembrane region" description="Helical" evidence="1">
    <location>
        <begin position="12"/>
        <end position="28"/>
    </location>
</feature>
<keyword evidence="1" id="KW-0812">Transmembrane</keyword>
<feature type="transmembrane region" description="Helical" evidence="1">
    <location>
        <begin position="346"/>
        <end position="372"/>
    </location>
</feature>
<comment type="caution">
    <text evidence="2">The sequence shown here is derived from an EMBL/GenBank/DDBJ whole genome shotgun (WGS) entry which is preliminary data.</text>
</comment>
<feature type="transmembrane region" description="Helical" evidence="1">
    <location>
        <begin position="195"/>
        <end position="224"/>
    </location>
</feature>
<protein>
    <recommendedName>
        <fullName evidence="4">YfhO family protein</fullName>
    </recommendedName>
</protein>
<feature type="transmembrane region" description="Helical" evidence="1">
    <location>
        <begin position="130"/>
        <end position="150"/>
    </location>
</feature>
<keyword evidence="1" id="KW-0472">Membrane</keyword>
<reference evidence="2 3" key="1">
    <citation type="submission" date="2024-03" db="EMBL/GenBank/DDBJ databases">
        <title>Human intestinal bacterial collection.</title>
        <authorList>
            <person name="Pauvert C."/>
            <person name="Hitch T.C.A."/>
            <person name="Clavel T."/>
        </authorList>
    </citation>
    <scope>NUCLEOTIDE SEQUENCE [LARGE SCALE GENOMIC DNA]</scope>
    <source>
        <strain evidence="2 3">CLA-JM-H10</strain>
    </source>
</reference>
<feature type="transmembrane region" description="Helical" evidence="1">
    <location>
        <begin position="415"/>
        <end position="432"/>
    </location>
</feature>
<keyword evidence="1" id="KW-1133">Transmembrane helix</keyword>
<feature type="transmembrane region" description="Helical" evidence="1">
    <location>
        <begin position="77"/>
        <end position="97"/>
    </location>
</feature>
<name>A0ABV1GP17_9FIRM</name>
<evidence type="ECO:0000313" key="2">
    <source>
        <dbReference type="EMBL" id="MEQ2535077.1"/>
    </source>
</evidence>
<feature type="transmembrane region" description="Helical" evidence="1">
    <location>
        <begin position="156"/>
        <end position="174"/>
    </location>
</feature>
<feature type="transmembrane region" description="Helical" evidence="1">
    <location>
        <begin position="244"/>
        <end position="265"/>
    </location>
</feature>
<dbReference type="Proteomes" id="UP001480973">
    <property type="component" value="Unassembled WGS sequence"/>
</dbReference>
<feature type="transmembrane region" description="Helical" evidence="1">
    <location>
        <begin position="316"/>
        <end position="334"/>
    </location>
</feature>